<proteinExistence type="inferred from homology"/>
<dbReference type="Proteomes" id="UP000239494">
    <property type="component" value="Unassembled WGS sequence"/>
</dbReference>
<dbReference type="Gene3D" id="3.30.420.40">
    <property type="match status" value="2"/>
</dbReference>
<keyword evidence="4" id="KW-0346">Stress response</keyword>
<keyword evidence="7" id="KW-0472">Membrane</keyword>
<dbReference type="Gene3D" id="3.90.640.10">
    <property type="entry name" value="Actin, Chain A, domain 4"/>
    <property type="match status" value="1"/>
</dbReference>
<keyword evidence="7" id="KW-1133">Transmembrane helix</keyword>
<dbReference type="GO" id="GO:0005524">
    <property type="term" value="F:ATP binding"/>
    <property type="evidence" value="ECO:0007669"/>
    <property type="project" value="UniProtKB-KW"/>
</dbReference>
<organism evidence="8 9">
    <name type="scientific">Umezawaea tangerina</name>
    <dbReference type="NCBI Taxonomy" id="84725"/>
    <lineage>
        <taxon>Bacteria</taxon>
        <taxon>Bacillati</taxon>
        <taxon>Actinomycetota</taxon>
        <taxon>Actinomycetes</taxon>
        <taxon>Pseudonocardiales</taxon>
        <taxon>Pseudonocardiaceae</taxon>
        <taxon>Umezawaea</taxon>
    </lineage>
</organism>
<reference evidence="8 9" key="1">
    <citation type="submission" date="2018-03" db="EMBL/GenBank/DDBJ databases">
        <title>Genomic Encyclopedia of Archaeal and Bacterial Type Strains, Phase II (KMG-II): from individual species to whole genera.</title>
        <authorList>
            <person name="Goeker M."/>
        </authorList>
    </citation>
    <scope>NUCLEOTIDE SEQUENCE [LARGE SCALE GENOMIC DNA]</scope>
    <source>
        <strain evidence="8 9">DSM 44720</strain>
    </source>
</reference>
<name>A0A2T0T023_9PSEU</name>
<keyword evidence="5" id="KW-0143">Chaperone</keyword>
<evidence type="ECO:0000256" key="2">
    <source>
        <dbReference type="ARBA" id="ARBA00022741"/>
    </source>
</evidence>
<dbReference type="PRINTS" id="PR00301">
    <property type="entry name" value="HEATSHOCK70"/>
</dbReference>
<evidence type="ECO:0000313" key="8">
    <source>
        <dbReference type="EMBL" id="PRY38963.1"/>
    </source>
</evidence>
<evidence type="ECO:0000256" key="6">
    <source>
        <dbReference type="SAM" id="MobiDB-lite"/>
    </source>
</evidence>
<keyword evidence="3" id="KW-0067">ATP-binding</keyword>
<protein>
    <submittedName>
        <fullName evidence="8">Hsp70 protein</fullName>
    </submittedName>
</protein>
<dbReference type="RefSeq" id="WP_106190343.1">
    <property type="nucleotide sequence ID" value="NZ_PVTF01000008.1"/>
</dbReference>
<evidence type="ECO:0000256" key="1">
    <source>
        <dbReference type="ARBA" id="ARBA00007381"/>
    </source>
</evidence>
<dbReference type="PANTHER" id="PTHR19375">
    <property type="entry name" value="HEAT SHOCK PROTEIN 70KDA"/>
    <property type="match status" value="1"/>
</dbReference>
<comment type="caution">
    <text evidence="8">The sequence shown here is derived from an EMBL/GenBank/DDBJ whole genome shotgun (WGS) entry which is preliminary data.</text>
</comment>
<keyword evidence="7" id="KW-0812">Transmembrane</keyword>
<evidence type="ECO:0000313" key="9">
    <source>
        <dbReference type="Proteomes" id="UP000239494"/>
    </source>
</evidence>
<dbReference type="PROSITE" id="PS00329">
    <property type="entry name" value="HSP70_2"/>
    <property type="match status" value="1"/>
</dbReference>
<dbReference type="Pfam" id="PF00012">
    <property type="entry name" value="HSP70"/>
    <property type="match status" value="1"/>
</dbReference>
<dbReference type="EMBL" id="PVTF01000008">
    <property type="protein sequence ID" value="PRY38963.1"/>
    <property type="molecule type" value="Genomic_DNA"/>
</dbReference>
<dbReference type="InterPro" id="IPR018181">
    <property type="entry name" value="Heat_shock_70_CS"/>
</dbReference>
<dbReference type="PROSITE" id="PS01036">
    <property type="entry name" value="HSP70_3"/>
    <property type="match status" value="1"/>
</dbReference>
<evidence type="ECO:0000256" key="4">
    <source>
        <dbReference type="ARBA" id="ARBA00023016"/>
    </source>
</evidence>
<feature type="region of interest" description="Disordered" evidence="6">
    <location>
        <begin position="399"/>
        <end position="422"/>
    </location>
</feature>
<evidence type="ECO:0000256" key="3">
    <source>
        <dbReference type="ARBA" id="ARBA00022840"/>
    </source>
</evidence>
<keyword evidence="2" id="KW-0547">Nucleotide-binding</keyword>
<dbReference type="OrthoDB" id="9766019at2"/>
<gene>
    <name evidence="8" type="ORF">CLV43_108363</name>
</gene>
<keyword evidence="9" id="KW-1185">Reference proteome</keyword>
<dbReference type="SUPFAM" id="SSF53067">
    <property type="entry name" value="Actin-like ATPase domain"/>
    <property type="match status" value="2"/>
</dbReference>
<comment type="similarity">
    <text evidence="1">Belongs to the heat shock protein 70 family.</text>
</comment>
<dbReference type="InterPro" id="IPR043129">
    <property type="entry name" value="ATPase_NBD"/>
</dbReference>
<dbReference type="GO" id="GO:0140662">
    <property type="term" value="F:ATP-dependent protein folding chaperone"/>
    <property type="evidence" value="ECO:0007669"/>
    <property type="project" value="InterPro"/>
</dbReference>
<sequence length="458" mass="47955">MTYSLGIDLGTTCTAAAVSDGTGTRIVRLGREATVSSAVFVAESGELITGDAAEREAVGQPLRASRAHKRRLADPNLLRIAGSVRSPTSLMAAQLRDVVDTVTRAQGRPPGVVVLTCPAVWGPYRREHFIQVPRLAGLRNVRVVTEPEAAAMHYSVERRLGDGEIVGVYDLGGGTFDATILRARPNGMEILGTPEGVEQLGGLDFDDALLAFVDGQLGGALSSMDTPLVDHARLRHAAREACRQAKEDLSTNAETVIRVESPDGTRHETAISRAKFNSLIKSHLDLTTESLKRAIGSAGLNPADLTGVLLAGGSSRIPFVEQIVSDAFGKPVRVGLHPKLTVAMGAAAIARLEANRPAIPARRVASPPPLVSLAATRSPVSSRSRTAVAEVRAPLSFPTPITSARGRGPAKRTIPSPAPATWSRSPLNRTGVLAAAALAAGVMLLVGVLIAVMVLNGS</sequence>
<dbReference type="AlphaFoldDB" id="A0A2T0T023"/>
<dbReference type="InterPro" id="IPR013126">
    <property type="entry name" value="Hsp_70_fam"/>
</dbReference>
<accession>A0A2T0T023</accession>
<evidence type="ECO:0000256" key="5">
    <source>
        <dbReference type="ARBA" id="ARBA00023186"/>
    </source>
</evidence>
<feature type="transmembrane region" description="Helical" evidence="7">
    <location>
        <begin position="432"/>
        <end position="455"/>
    </location>
</feature>
<evidence type="ECO:0000256" key="7">
    <source>
        <dbReference type="SAM" id="Phobius"/>
    </source>
</evidence>